<comment type="similarity">
    <text evidence="1">Belongs to the V-ATPase F subunit family.</text>
</comment>
<evidence type="ECO:0000256" key="3">
    <source>
        <dbReference type="ARBA" id="ARBA00023065"/>
    </source>
</evidence>
<reference evidence="4 6" key="1">
    <citation type="submission" date="2019-09" db="EMBL/GenBank/DDBJ databases">
        <title>Genome sequence of Clostridium sp. EA1.</title>
        <authorList>
            <person name="Poehlein A."/>
            <person name="Bengelsdorf F.R."/>
            <person name="Daniel R."/>
        </authorList>
    </citation>
    <scope>NUCLEOTIDE SEQUENCE [LARGE SCALE GENOMIC DNA]</scope>
    <source>
        <strain evidence="4 6">EA1</strain>
    </source>
</reference>
<sequence>MYKIAVLGDRDSIYGFASLGLEVRPVRDLSEAAAELRRLAEQDYAVIYVTEAVFEGIPSEIERYESQQLPAVIPIPGVSGNTGIGMRNVKKTVEQAVGSDIIFNSENERSR</sequence>
<evidence type="ECO:0000256" key="2">
    <source>
        <dbReference type="ARBA" id="ARBA00022448"/>
    </source>
</evidence>
<dbReference type="Proteomes" id="UP000515909">
    <property type="component" value="Chromosome"/>
</dbReference>
<dbReference type="SUPFAM" id="SSF159468">
    <property type="entry name" value="AtpF-like"/>
    <property type="match status" value="1"/>
</dbReference>
<dbReference type="KEGG" id="cfem:HCR03_09000"/>
<keyword evidence="6" id="KW-1185">Reference proteome</keyword>
<dbReference type="EMBL" id="CP060286">
    <property type="protein sequence ID" value="QNK42323.1"/>
    <property type="molecule type" value="Genomic_DNA"/>
</dbReference>
<organism evidence="4 6">
    <name type="scientific">Caproicibacter fermentans</name>
    <dbReference type="NCBI Taxonomy" id="2576756"/>
    <lineage>
        <taxon>Bacteria</taxon>
        <taxon>Bacillati</taxon>
        <taxon>Bacillota</taxon>
        <taxon>Clostridia</taxon>
        <taxon>Eubacteriales</taxon>
        <taxon>Acutalibacteraceae</taxon>
        <taxon>Caproicibacter</taxon>
    </lineage>
</organism>
<dbReference type="Pfam" id="PF01990">
    <property type="entry name" value="ATP-synt_F"/>
    <property type="match status" value="1"/>
</dbReference>
<evidence type="ECO:0000256" key="1">
    <source>
        <dbReference type="ARBA" id="ARBA00010148"/>
    </source>
</evidence>
<dbReference type="GO" id="GO:0046961">
    <property type="term" value="F:proton-transporting ATPase activity, rotational mechanism"/>
    <property type="evidence" value="ECO:0007669"/>
    <property type="project" value="InterPro"/>
</dbReference>
<proteinExistence type="inferred from homology"/>
<dbReference type="NCBIfam" id="NF002384">
    <property type="entry name" value="PRK01395.1"/>
    <property type="match status" value="1"/>
</dbReference>
<keyword evidence="2" id="KW-0813">Transport</keyword>
<protein>
    <submittedName>
        <fullName evidence="5">V-type ATP synthase subunit F</fullName>
    </submittedName>
    <submittedName>
        <fullName evidence="4">V-type sodium ATPase subunit G</fullName>
    </submittedName>
</protein>
<dbReference type="Gene3D" id="3.40.50.10580">
    <property type="entry name" value="ATPase, V1 complex, subunit F"/>
    <property type="match status" value="1"/>
</dbReference>
<accession>A0A7G8TFD2</accession>
<dbReference type="RefSeq" id="WP_066642965.1">
    <property type="nucleotide sequence ID" value="NZ_CP060286.1"/>
</dbReference>
<evidence type="ECO:0000313" key="5">
    <source>
        <dbReference type="EMBL" id="QNK42323.1"/>
    </source>
</evidence>
<dbReference type="InterPro" id="IPR008218">
    <property type="entry name" value="ATPase_V1-cplx_f_g_su"/>
</dbReference>
<evidence type="ECO:0000313" key="4">
    <source>
        <dbReference type="EMBL" id="MVB09798.1"/>
    </source>
</evidence>
<accession>A0A6N8HVU3</accession>
<dbReference type="Proteomes" id="UP000469440">
    <property type="component" value="Unassembled WGS sequence"/>
</dbReference>
<evidence type="ECO:0000313" key="7">
    <source>
        <dbReference type="Proteomes" id="UP000515909"/>
    </source>
</evidence>
<keyword evidence="3" id="KW-0406">Ion transport</keyword>
<gene>
    <name evidence="4" type="primary">ntpG</name>
    <name evidence="4" type="ORF">CAFE_04630</name>
    <name evidence="5" type="ORF">HCR03_09000</name>
</gene>
<dbReference type="InterPro" id="IPR036906">
    <property type="entry name" value="ATPase_V1_fsu_sf"/>
</dbReference>
<evidence type="ECO:0000313" key="6">
    <source>
        <dbReference type="Proteomes" id="UP000469440"/>
    </source>
</evidence>
<dbReference type="OrthoDB" id="5311at2"/>
<reference evidence="5 7" key="2">
    <citation type="submission" date="2020-08" db="EMBL/GenBank/DDBJ databases">
        <title>The isolate Caproiciproducens sp. 7D4C2 produces n-caproate at mildly acidic conditions from hexoses: genome and rBOX comparison with related strains and chain-elongating bacteria.</title>
        <authorList>
            <person name="Esquivel-Elizondo S."/>
            <person name="Bagci C."/>
            <person name="Temovska M."/>
            <person name="Jeon B.S."/>
            <person name="Bessarab I."/>
            <person name="Williams R.B.H."/>
            <person name="Huson D.H."/>
            <person name="Angenent L.T."/>
        </authorList>
    </citation>
    <scope>NUCLEOTIDE SEQUENCE [LARGE SCALE GENOMIC DNA]</scope>
    <source>
        <strain evidence="5 7">7D4C2</strain>
    </source>
</reference>
<dbReference type="AlphaFoldDB" id="A0A6N8HVU3"/>
<name>A0A6N8HVU3_9FIRM</name>
<dbReference type="EMBL" id="VWXL01000014">
    <property type="protein sequence ID" value="MVB09798.1"/>
    <property type="molecule type" value="Genomic_DNA"/>
</dbReference>